<dbReference type="Proteomes" id="UP000634136">
    <property type="component" value="Unassembled WGS sequence"/>
</dbReference>
<feature type="region of interest" description="Disordered" evidence="6">
    <location>
        <begin position="96"/>
        <end position="120"/>
    </location>
</feature>
<dbReference type="PANTHER" id="PTHR45868:SF19">
    <property type="entry name" value="HEAVY METAL-ASSOCIATED ISOPRENYLATED PLANT PROTEIN 37"/>
    <property type="match status" value="1"/>
</dbReference>
<gene>
    <name evidence="8" type="ORF">G2W53_018859</name>
</gene>
<dbReference type="PANTHER" id="PTHR45868">
    <property type="entry name" value="HEAVY METAL-ASSOCIATED ISOPRENYLATED PLANT PROTEIN 33-RELATED"/>
    <property type="match status" value="1"/>
</dbReference>
<evidence type="ECO:0000313" key="9">
    <source>
        <dbReference type="Proteomes" id="UP000634136"/>
    </source>
</evidence>
<dbReference type="SUPFAM" id="SSF55008">
    <property type="entry name" value="HMA, heavy metal-associated domain"/>
    <property type="match status" value="1"/>
</dbReference>
<feature type="domain" description="HMA" evidence="7">
    <location>
        <begin position="26"/>
        <end position="93"/>
    </location>
</feature>
<dbReference type="OrthoDB" id="689350at2759"/>
<sequence>MESLHKQDLFPILPSMVGGKICTREHNSPHEKVNIHCDGCKQKVKKLLQRIEGVYQVQLDAEQQKVTVSGSVDSGTLIKKLLRAGKYAELWSQKTNQNQNQNQNQKNNNHKNICVKDDKNKGQKQGMMVKGFETFNKKNQKFPALSSEEDDEYCDEEEDDEEDGLRFIRERANQINLLKQQQQQQAANAKKNFGAAINGGGVSSSNGKASNSNGGKKGGFDPKTMASALQMNNPYLGGRETETRRVVTTNNDIGTMMNLAGFNNANHNHNTATVGLGGGFNSGFHGFQGHSSSGIIPNGGFTTNQQQYPSSSSSMMNMNGFNNHPLTMNMKQQQPQMMYQRAPYVPPNTGYHYYNNYSPPSMANYSHLHHNHNYNHNHLPSYYSQDDHYTADMFSDDNTNTSCTVM</sequence>
<name>A0A834TWK4_9FABA</name>
<feature type="region of interest" description="Disordered" evidence="6">
    <location>
        <begin position="198"/>
        <end position="225"/>
    </location>
</feature>
<keyword evidence="4" id="KW-0636">Prenylation</keyword>
<comment type="caution">
    <text evidence="8">The sequence shown here is derived from an EMBL/GenBank/DDBJ whole genome shotgun (WGS) entry which is preliminary data.</text>
</comment>
<dbReference type="InterPro" id="IPR036163">
    <property type="entry name" value="HMA_dom_sf"/>
</dbReference>
<keyword evidence="3" id="KW-0449">Lipoprotein</keyword>
<keyword evidence="1" id="KW-0488">Methylation</keyword>
<dbReference type="EMBL" id="JAAIUW010000006">
    <property type="protein sequence ID" value="KAF7827695.1"/>
    <property type="molecule type" value="Genomic_DNA"/>
</dbReference>
<evidence type="ECO:0000256" key="1">
    <source>
        <dbReference type="ARBA" id="ARBA00022481"/>
    </source>
</evidence>
<protein>
    <submittedName>
        <fullName evidence="8">Heavy metal-associated isoprenylated plant protein 37</fullName>
    </submittedName>
</protein>
<keyword evidence="2" id="KW-0479">Metal-binding</keyword>
<dbReference type="PROSITE" id="PS50846">
    <property type="entry name" value="HMA_2"/>
    <property type="match status" value="1"/>
</dbReference>
<evidence type="ECO:0000256" key="3">
    <source>
        <dbReference type="ARBA" id="ARBA00023288"/>
    </source>
</evidence>
<dbReference type="CDD" id="cd00371">
    <property type="entry name" value="HMA"/>
    <property type="match status" value="1"/>
</dbReference>
<dbReference type="Pfam" id="PF00403">
    <property type="entry name" value="HMA"/>
    <property type="match status" value="1"/>
</dbReference>
<evidence type="ECO:0000259" key="7">
    <source>
        <dbReference type="PROSITE" id="PS50846"/>
    </source>
</evidence>
<feature type="compositionally biased region" description="Low complexity" evidence="6">
    <location>
        <begin position="203"/>
        <end position="214"/>
    </location>
</feature>
<evidence type="ECO:0000256" key="5">
    <source>
        <dbReference type="ARBA" id="ARBA00024045"/>
    </source>
</evidence>
<dbReference type="InterPro" id="IPR006121">
    <property type="entry name" value="HMA_dom"/>
</dbReference>
<dbReference type="GO" id="GO:0046872">
    <property type="term" value="F:metal ion binding"/>
    <property type="evidence" value="ECO:0007669"/>
    <property type="project" value="UniProtKB-KW"/>
</dbReference>
<reference evidence="8" key="1">
    <citation type="submission" date="2020-09" db="EMBL/GenBank/DDBJ databases">
        <title>Genome-Enabled Discovery of Anthraquinone Biosynthesis in Senna tora.</title>
        <authorList>
            <person name="Kang S.-H."/>
            <person name="Pandey R.P."/>
            <person name="Lee C.-M."/>
            <person name="Sim J.-S."/>
            <person name="Jeong J.-T."/>
            <person name="Choi B.-S."/>
            <person name="Jung M."/>
            <person name="Ginzburg D."/>
            <person name="Zhao K."/>
            <person name="Won S.Y."/>
            <person name="Oh T.-J."/>
            <person name="Yu Y."/>
            <person name="Kim N.-H."/>
            <person name="Lee O.R."/>
            <person name="Lee T.-H."/>
            <person name="Bashyal P."/>
            <person name="Kim T.-S."/>
            <person name="Lee W.-H."/>
            <person name="Kawkins C."/>
            <person name="Kim C.-K."/>
            <person name="Kim J.S."/>
            <person name="Ahn B.O."/>
            <person name="Rhee S.Y."/>
            <person name="Sohng J.K."/>
        </authorList>
    </citation>
    <scope>NUCLEOTIDE SEQUENCE</scope>
    <source>
        <tissue evidence="8">Leaf</tissue>
    </source>
</reference>
<evidence type="ECO:0000256" key="6">
    <source>
        <dbReference type="SAM" id="MobiDB-lite"/>
    </source>
</evidence>
<comment type="similarity">
    <text evidence="5">Belongs to the HIPP family.</text>
</comment>
<proteinExistence type="inferred from homology"/>
<dbReference type="AlphaFoldDB" id="A0A834TWK4"/>
<keyword evidence="9" id="KW-1185">Reference proteome</keyword>
<dbReference type="Gene3D" id="3.30.70.100">
    <property type="match status" value="1"/>
</dbReference>
<evidence type="ECO:0000313" key="8">
    <source>
        <dbReference type="EMBL" id="KAF7827695.1"/>
    </source>
</evidence>
<feature type="compositionally biased region" description="Low complexity" evidence="6">
    <location>
        <begin position="96"/>
        <end position="112"/>
    </location>
</feature>
<evidence type="ECO:0000256" key="4">
    <source>
        <dbReference type="ARBA" id="ARBA00023289"/>
    </source>
</evidence>
<organism evidence="8 9">
    <name type="scientific">Senna tora</name>
    <dbReference type="NCBI Taxonomy" id="362788"/>
    <lineage>
        <taxon>Eukaryota</taxon>
        <taxon>Viridiplantae</taxon>
        <taxon>Streptophyta</taxon>
        <taxon>Embryophyta</taxon>
        <taxon>Tracheophyta</taxon>
        <taxon>Spermatophyta</taxon>
        <taxon>Magnoliopsida</taxon>
        <taxon>eudicotyledons</taxon>
        <taxon>Gunneridae</taxon>
        <taxon>Pentapetalae</taxon>
        <taxon>rosids</taxon>
        <taxon>fabids</taxon>
        <taxon>Fabales</taxon>
        <taxon>Fabaceae</taxon>
        <taxon>Caesalpinioideae</taxon>
        <taxon>Cassia clade</taxon>
        <taxon>Senna</taxon>
    </lineage>
</organism>
<accession>A0A834TWK4</accession>
<evidence type="ECO:0000256" key="2">
    <source>
        <dbReference type="ARBA" id="ARBA00022723"/>
    </source>
</evidence>